<gene>
    <name evidence="2" type="ORF">UFOPK3773_00346</name>
</gene>
<feature type="domain" description="Amidohydrolase-related" evidence="1">
    <location>
        <begin position="56"/>
        <end position="398"/>
    </location>
</feature>
<dbReference type="InterPro" id="IPR032466">
    <property type="entry name" value="Metal_Hydrolase"/>
</dbReference>
<dbReference type="Gene3D" id="2.30.40.10">
    <property type="entry name" value="Urease, subunit C, domain 1"/>
    <property type="match status" value="1"/>
</dbReference>
<dbReference type="PANTHER" id="PTHR43135">
    <property type="entry name" value="ALPHA-D-RIBOSE 1-METHYLPHOSPHONATE 5-TRIPHOSPHATE DIPHOSPHATASE"/>
    <property type="match status" value="1"/>
</dbReference>
<accession>A0A6J7IN57</accession>
<dbReference type="InterPro" id="IPR011059">
    <property type="entry name" value="Metal-dep_hydrolase_composite"/>
</dbReference>
<dbReference type="PANTHER" id="PTHR43135:SF3">
    <property type="entry name" value="ALPHA-D-RIBOSE 1-METHYLPHOSPHONATE 5-TRIPHOSPHATE DIPHOSPHATASE"/>
    <property type="match status" value="1"/>
</dbReference>
<organism evidence="2">
    <name type="scientific">freshwater metagenome</name>
    <dbReference type="NCBI Taxonomy" id="449393"/>
    <lineage>
        <taxon>unclassified sequences</taxon>
        <taxon>metagenomes</taxon>
        <taxon>ecological metagenomes</taxon>
    </lineage>
</organism>
<reference evidence="2" key="1">
    <citation type="submission" date="2020-05" db="EMBL/GenBank/DDBJ databases">
        <authorList>
            <person name="Chiriac C."/>
            <person name="Salcher M."/>
            <person name="Ghai R."/>
            <person name="Kavagutti S V."/>
        </authorList>
    </citation>
    <scope>NUCLEOTIDE SEQUENCE</scope>
</reference>
<proteinExistence type="predicted"/>
<evidence type="ECO:0000313" key="2">
    <source>
        <dbReference type="EMBL" id="CAB4932688.1"/>
    </source>
</evidence>
<name>A0A6J7IN57_9ZZZZ</name>
<dbReference type="Pfam" id="PF01979">
    <property type="entry name" value="Amidohydro_1"/>
    <property type="match status" value="1"/>
</dbReference>
<dbReference type="InterPro" id="IPR006680">
    <property type="entry name" value="Amidohydro-rel"/>
</dbReference>
<dbReference type="EMBL" id="CAFBNF010000020">
    <property type="protein sequence ID" value="CAB4932688.1"/>
    <property type="molecule type" value="Genomic_DNA"/>
</dbReference>
<evidence type="ECO:0000259" key="1">
    <source>
        <dbReference type="Pfam" id="PF01979"/>
    </source>
</evidence>
<dbReference type="GO" id="GO:0016810">
    <property type="term" value="F:hydrolase activity, acting on carbon-nitrogen (but not peptide) bonds"/>
    <property type="evidence" value="ECO:0007669"/>
    <property type="project" value="InterPro"/>
</dbReference>
<dbReference type="AlphaFoldDB" id="A0A6J7IN57"/>
<dbReference type="Gene3D" id="3.20.20.140">
    <property type="entry name" value="Metal-dependent hydrolases"/>
    <property type="match status" value="1"/>
</dbReference>
<sequence>MKQIGVWVLQPECLMLPSGELVSQHDLLVEGDQIAAIVPRGRVPEGAVVHEATGMTLLPGLIDSHVHLTFSADGDMVRHLVEEGPAAQTERALDNARRTIVGGVTTVFDCGGRTDVMLAVREALSGEGAQGPTTLVSGAPITTSEGHCHWLGGGADSEDEVLAMARALAAAGVDMVKIMLTGGNVTHGSNPRMLQYPLDLLKALSGVCRELGLPLVVHAHTEAAVLMAASAGAQVVVHATCQNGDGEISLAEPTVAALLDSGIVVDATVTVGALTDFPGATPRAAYRHEQRRAMLPVFARLAVAGVPLLAGTDAGVPGVQPGRVGDAVIALHREVGIDLSAALLAATRTPAEVLGRGGQVGSLAVGMQADLLLVNGDVRTDVEAMRRVHSVWRGGRMVVSAGALLPVPEARM</sequence>
<dbReference type="SUPFAM" id="SSF51338">
    <property type="entry name" value="Composite domain of metallo-dependent hydrolases"/>
    <property type="match status" value="1"/>
</dbReference>
<protein>
    <submittedName>
        <fullName evidence="2">Unannotated protein</fullName>
    </submittedName>
</protein>
<dbReference type="SUPFAM" id="SSF51556">
    <property type="entry name" value="Metallo-dependent hydrolases"/>
    <property type="match status" value="1"/>
</dbReference>
<dbReference type="InterPro" id="IPR051781">
    <property type="entry name" value="Metallo-dep_Hydrolase"/>
</dbReference>